<feature type="transmembrane region" description="Helical" evidence="2">
    <location>
        <begin position="40"/>
        <end position="59"/>
    </location>
</feature>
<feature type="transmembrane region" description="Helical" evidence="2">
    <location>
        <begin position="6"/>
        <end position="28"/>
    </location>
</feature>
<dbReference type="PANTHER" id="PTHR34703">
    <property type="entry name" value="ANTIPORTER SUBUNIT MNHG2-RELATED"/>
    <property type="match status" value="1"/>
</dbReference>
<accession>A0A2U8GUH1</accession>
<dbReference type="Pfam" id="PF03334">
    <property type="entry name" value="PhaG_MnhG_YufB"/>
    <property type="match status" value="1"/>
</dbReference>
<keyword evidence="4" id="KW-1185">Reference proteome</keyword>
<sequence>MPILAEVVISALIVIGAVFLLVGSWGMIRMPELMTRLHAPTKATTLGVGGTLLASIAYFLAAEGNFSVHELLISMFLFLSAPITAHFLAKAHMHSRLSAALLPKPEGKGWSTYDKSDAAEPGEASARESS</sequence>
<proteinExistence type="predicted"/>
<dbReference type="EMBL" id="CP022187">
    <property type="protein sequence ID" value="AWI77060.1"/>
    <property type="molecule type" value="Genomic_DNA"/>
</dbReference>
<evidence type="ECO:0000256" key="1">
    <source>
        <dbReference type="SAM" id="MobiDB-lite"/>
    </source>
</evidence>
<protein>
    <submittedName>
        <fullName evidence="3">Na+/H+ antiporter subunit G</fullName>
    </submittedName>
</protein>
<name>A0A2U8GUH1_9RHOO</name>
<feature type="region of interest" description="Disordered" evidence="1">
    <location>
        <begin position="103"/>
        <end position="130"/>
    </location>
</feature>
<reference evidence="3 4" key="1">
    <citation type="submission" date="2017-06" db="EMBL/GenBank/DDBJ databases">
        <title>Azoarcus.</title>
        <authorList>
            <person name="Woo J.-H."/>
            <person name="Kim H.-S."/>
        </authorList>
    </citation>
    <scope>NUCLEOTIDE SEQUENCE [LARGE SCALE GENOMIC DNA]</scope>
    <source>
        <strain evidence="3 4">TSPY31</strain>
    </source>
</reference>
<feature type="transmembrane region" description="Helical" evidence="2">
    <location>
        <begin position="71"/>
        <end position="89"/>
    </location>
</feature>
<keyword evidence="2" id="KW-1133">Transmembrane helix</keyword>
<dbReference type="NCBIfam" id="NF009316">
    <property type="entry name" value="PRK12674.1-5"/>
    <property type="match status" value="1"/>
</dbReference>
<evidence type="ECO:0000313" key="4">
    <source>
        <dbReference type="Proteomes" id="UP000244930"/>
    </source>
</evidence>
<gene>
    <name evidence="3" type="ORF">CEW83_18995</name>
</gene>
<keyword evidence="2" id="KW-0812">Transmembrane</keyword>
<evidence type="ECO:0000313" key="3">
    <source>
        <dbReference type="EMBL" id="AWI77060.1"/>
    </source>
</evidence>
<dbReference type="RefSeq" id="WP_108950759.1">
    <property type="nucleotide sequence ID" value="NZ_CP022187.1"/>
</dbReference>
<dbReference type="AlphaFoldDB" id="A0A2U8GUH1"/>
<evidence type="ECO:0000256" key="2">
    <source>
        <dbReference type="SAM" id="Phobius"/>
    </source>
</evidence>
<keyword evidence="2" id="KW-0472">Membrane</keyword>
<dbReference type="NCBIfam" id="TIGR01300">
    <property type="entry name" value="CPA3_mnhG_phaG"/>
    <property type="match status" value="1"/>
</dbReference>
<dbReference type="GO" id="GO:0015385">
    <property type="term" value="F:sodium:proton antiporter activity"/>
    <property type="evidence" value="ECO:0007669"/>
    <property type="project" value="TreeGrafter"/>
</dbReference>
<dbReference type="PANTHER" id="PTHR34703:SF1">
    <property type="entry name" value="ANTIPORTER SUBUNIT MNHG2-RELATED"/>
    <property type="match status" value="1"/>
</dbReference>
<dbReference type="KEGG" id="acom:CEW83_18995"/>
<organism evidence="3 4">
    <name type="scientific">Parazoarcus communis</name>
    <dbReference type="NCBI Taxonomy" id="41977"/>
    <lineage>
        <taxon>Bacteria</taxon>
        <taxon>Pseudomonadati</taxon>
        <taxon>Pseudomonadota</taxon>
        <taxon>Betaproteobacteria</taxon>
        <taxon>Rhodocyclales</taxon>
        <taxon>Zoogloeaceae</taxon>
        <taxon>Parazoarcus</taxon>
    </lineage>
</organism>
<dbReference type="Proteomes" id="UP000244930">
    <property type="component" value="Chromosome"/>
</dbReference>
<dbReference type="InterPro" id="IPR005133">
    <property type="entry name" value="PhaG_MnhG_YufB"/>
</dbReference>